<dbReference type="RefSeq" id="WP_016876094.1">
    <property type="nucleotide sequence ID" value="NZ_AJLN01000153.1"/>
</dbReference>
<evidence type="ECO:0000313" key="2">
    <source>
        <dbReference type="Proteomes" id="UP000268857"/>
    </source>
</evidence>
<dbReference type="AlphaFoldDB" id="A0A433NB75"/>
<reference evidence="1 2" key="1">
    <citation type="journal article" date="2019" name="Genome Biol. Evol.">
        <title>Day and night: Metabolic profiles and evolutionary relationships of six axenic non-marine cyanobacteria.</title>
        <authorList>
            <person name="Will S.E."/>
            <person name="Henke P."/>
            <person name="Boedeker C."/>
            <person name="Huang S."/>
            <person name="Brinkmann H."/>
            <person name="Rohde M."/>
            <person name="Jarek M."/>
            <person name="Friedl T."/>
            <person name="Seufert S."/>
            <person name="Schumacher M."/>
            <person name="Overmann J."/>
            <person name="Neumann-Schaal M."/>
            <person name="Petersen J."/>
        </authorList>
    </citation>
    <scope>NUCLEOTIDE SEQUENCE [LARGE SCALE GENOMIC DNA]</scope>
    <source>
        <strain evidence="1 2">PCC 6912</strain>
    </source>
</reference>
<keyword evidence="2" id="KW-1185">Reference proteome</keyword>
<dbReference type="EMBL" id="RSCJ01000013">
    <property type="protein sequence ID" value="RUR79134.1"/>
    <property type="molecule type" value="Genomic_DNA"/>
</dbReference>
<dbReference type="OrthoDB" id="511709at2"/>
<protein>
    <submittedName>
        <fullName evidence="1">Uncharacterized protein</fullName>
    </submittedName>
</protein>
<evidence type="ECO:0000313" key="1">
    <source>
        <dbReference type="EMBL" id="RUR79134.1"/>
    </source>
</evidence>
<organism evidence="1 2">
    <name type="scientific">Chlorogloeopsis fritschii PCC 6912</name>
    <dbReference type="NCBI Taxonomy" id="211165"/>
    <lineage>
        <taxon>Bacteria</taxon>
        <taxon>Bacillati</taxon>
        <taxon>Cyanobacteriota</taxon>
        <taxon>Cyanophyceae</taxon>
        <taxon>Nostocales</taxon>
        <taxon>Chlorogloeopsidaceae</taxon>
        <taxon>Chlorogloeopsis</taxon>
    </lineage>
</organism>
<sequence length="309" mass="35480">MSAFSGYSNSIYQDKNLDIMPEQSFFSRYLTGDRKNVWDELQALGEIVEEPLRSDALAVARETMRRVKINLEMIVHRLKKLGFQFLESDRAFVPVQSHTLQFLDDFEQRWGTLPFSVRAWYEYVHSVNLFASKPISKDLIQSLDPTLIALSFYNGSNLSDHLSDNDELRWYMHGITFLSLEESLTEVLETKKKFQQDWAAGKVDDWTRDYCLKNKIDPAVLTVDFLPVGMAMSTCEPMGFEVGMAKADCVISDDDDEISFVDFLRGRLLSGGLLHGHCARNQLYDYLYIGKMPNHLQVISEVVEGLLLF</sequence>
<accession>A0A433NB75</accession>
<dbReference type="Proteomes" id="UP000268857">
    <property type="component" value="Unassembled WGS sequence"/>
</dbReference>
<proteinExistence type="predicted"/>
<name>A0A433NB75_CHLFR</name>
<comment type="caution">
    <text evidence="1">The sequence shown here is derived from an EMBL/GenBank/DDBJ whole genome shotgun (WGS) entry which is preliminary data.</text>
</comment>
<gene>
    <name evidence="1" type="ORF">PCC6912_33080</name>
</gene>